<dbReference type="Proteomes" id="UP000541470">
    <property type="component" value="Unassembled WGS sequence"/>
</dbReference>
<gene>
    <name evidence="2" type="ORF">HHL25_05495</name>
</gene>
<keyword evidence="3" id="KW-1185">Reference proteome</keyword>
<dbReference type="AlphaFoldDB" id="A0A7Y0AU66"/>
<feature type="coiled-coil region" evidence="1">
    <location>
        <begin position="2"/>
        <end position="29"/>
    </location>
</feature>
<accession>A0A7Y0AU66</accession>
<organism evidence="2 3">
    <name type="scientific">Rhizobium terricola</name>
    <dbReference type="NCBI Taxonomy" id="2728849"/>
    <lineage>
        <taxon>Bacteria</taxon>
        <taxon>Pseudomonadati</taxon>
        <taxon>Pseudomonadota</taxon>
        <taxon>Alphaproteobacteria</taxon>
        <taxon>Hyphomicrobiales</taxon>
        <taxon>Rhizobiaceae</taxon>
        <taxon>Rhizobium/Agrobacterium group</taxon>
        <taxon>Rhizobium</taxon>
    </lineage>
</organism>
<sequence>MNEQIQLTRKRLEAKIEELIALLDLLDGDPDLEDNGDMGPSLGSTPYRCEYDLELDLSDTETESWENPCALRVDDPEELRQLQQQGYVH</sequence>
<proteinExistence type="predicted"/>
<dbReference type="RefSeq" id="WP_169588024.1">
    <property type="nucleotide sequence ID" value="NZ_JABBGK010000001.1"/>
</dbReference>
<evidence type="ECO:0000256" key="1">
    <source>
        <dbReference type="SAM" id="Coils"/>
    </source>
</evidence>
<comment type="caution">
    <text evidence="2">The sequence shown here is derived from an EMBL/GenBank/DDBJ whole genome shotgun (WGS) entry which is preliminary data.</text>
</comment>
<keyword evidence="1" id="KW-0175">Coiled coil</keyword>
<evidence type="ECO:0000313" key="3">
    <source>
        <dbReference type="Proteomes" id="UP000541470"/>
    </source>
</evidence>
<reference evidence="2 3" key="1">
    <citation type="submission" date="2020-04" db="EMBL/GenBank/DDBJ databases">
        <title>Rhizobium sp. S-51 isolated from soil.</title>
        <authorList>
            <person name="Dahal R.H."/>
        </authorList>
    </citation>
    <scope>NUCLEOTIDE SEQUENCE [LARGE SCALE GENOMIC DNA]</scope>
    <source>
        <strain evidence="2 3">S-51</strain>
    </source>
</reference>
<name>A0A7Y0AU66_9HYPH</name>
<protein>
    <submittedName>
        <fullName evidence="2">Uncharacterized protein</fullName>
    </submittedName>
</protein>
<evidence type="ECO:0000313" key="2">
    <source>
        <dbReference type="EMBL" id="NML73578.1"/>
    </source>
</evidence>
<dbReference type="EMBL" id="JABBGK010000001">
    <property type="protein sequence ID" value="NML73578.1"/>
    <property type="molecule type" value="Genomic_DNA"/>
</dbReference>